<dbReference type="Gene3D" id="3.50.30.80">
    <property type="entry name" value="IlvD/EDD C-terminal domain-like"/>
    <property type="match status" value="1"/>
</dbReference>
<gene>
    <name evidence="8" type="ORF">ATH84_10052</name>
</gene>
<feature type="domain" description="Dihydroxy-acid/6-phosphogluconate dehydratase C-terminal" evidence="7">
    <location>
        <begin position="177"/>
        <end position="371"/>
    </location>
</feature>
<evidence type="ECO:0000259" key="7">
    <source>
        <dbReference type="Pfam" id="PF24877"/>
    </source>
</evidence>
<dbReference type="Proteomes" id="UP000256794">
    <property type="component" value="Unassembled WGS sequence"/>
</dbReference>
<dbReference type="PANTHER" id="PTHR43183:SF1">
    <property type="entry name" value="HYPOTHETICAL DIHYDROXY-ACID DEHYDRATASE (EUROFUNG)-RELATED"/>
    <property type="match status" value="1"/>
</dbReference>
<dbReference type="Pfam" id="PF00920">
    <property type="entry name" value="ILVD_EDD_N"/>
    <property type="match status" value="1"/>
</dbReference>
<dbReference type="AlphaFoldDB" id="A0AAQ0KNA1"/>
<dbReference type="GO" id="GO:0046872">
    <property type="term" value="F:metal ion binding"/>
    <property type="evidence" value="ECO:0007669"/>
    <property type="project" value="UniProtKB-KW"/>
</dbReference>
<sequence length="389" mass="41326">MAAEAGIARSFGVCNTMGTASTMASLVETMGLSLPMNASLPAADSRRMALAHLSGMRIVRMVEEDLKISRVVSRNSFENAVIANAAFGGSTNAVVHLLALAKRLEIPFDLQDFELGADIPLLVNCMPSGTYLMEDFCYAGGVPVVLKELSHLLRDALTITGACIKEVVADAECFNTDVIRSFNSPVKEKAGIRVLRGNLVPNGAVIKPAAANENLLKHEGQALVFSSIEDMRARINDPALPVTADTVLVLQGCGPRGYPGMAEVGNLPIPARLLEAGVRDMVRISDARMSGTAYGTVVLHASPEAAVGGPIALVQSGDTIRLDVAGGSLELLVDEAELARRRANWVEPQVQADRGYLRLYQDHVLQAEEGADLDFLVGRSGASVSREAH</sequence>
<name>A0AAQ0KNA1_PARVE</name>
<keyword evidence="2" id="KW-0479">Metal-binding</keyword>
<keyword evidence="9" id="KW-1185">Reference proteome</keyword>
<dbReference type="SUPFAM" id="SSF52016">
    <property type="entry name" value="LeuD/IlvD-like"/>
    <property type="match status" value="1"/>
</dbReference>
<keyword evidence="5" id="KW-0456">Lyase</keyword>
<reference evidence="8 9" key="1">
    <citation type="submission" date="2018-08" db="EMBL/GenBank/DDBJ databases">
        <title>Genomic Encyclopedia of Archaeal and Bacterial Type Strains, Phase II (KMG-II): from individual species to whole genera.</title>
        <authorList>
            <person name="Goeker M."/>
        </authorList>
    </citation>
    <scope>NUCLEOTIDE SEQUENCE [LARGE SCALE GENOMIC DNA]</scope>
    <source>
        <strain evidence="8 9">DSM 582</strain>
    </source>
</reference>
<dbReference type="PANTHER" id="PTHR43183">
    <property type="entry name" value="HYPOTHETICAL DIHYDROXYACID DEHYDRATASE (EUROFUNG)-RELATED"/>
    <property type="match status" value="1"/>
</dbReference>
<proteinExistence type="inferred from homology"/>
<evidence type="ECO:0000256" key="2">
    <source>
        <dbReference type="ARBA" id="ARBA00022723"/>
    </source>
</evidence>
<dbReference type="GO" id="GO:0051536">
    <property type="term" value="F:iron-sulfur cluster binding"/>
    <property type="evidence" value="ECO:0007669"/>
    <property type="project" value="UniProtKB-KW"/>
</dbReference>
<accession>A0AAQ0KNA1</accession>
<keyword evidence="4" id="KW-0411">Iron-sulfur</keyword>
<dbReference type="NCBIfam" id="NF004784">
    <property type="entry name" value="PRK06131.1"/>
    <property type="match status" value="1"/>
</dbReference>
<evidence type="ECO:0000259" key="6">
    <source>
        <dbReference type="Pfam" id="PF00920"/>
    </source>
</evidence>
<dbReference type="EMBL" id="QUMX01000005">
    <property type="protein sequence ID" value="REG54036.1"/>
    <property type="molecule type" value="Genomic_DNA"/>
</dbReference>
<evidence type="ECO:0000313" key="8">
    <source>
        <dbReference type="EMBL" id="REG54036.1"/>
    </source>
</evidence>
<feature type="domain" description="Dihydroxy-acid/6-phosphogluconate dehydratase N-terminal" evidence="6">
    <location>
        <begin position="3"/>
        <end position="166"/>
    </location>
</feature>
<evidence type="ECO:0000256" key="3">
    <source>
        <dbReference type="ARBA" id="ARBA00023004"/>
    </source>
</evidence>
<dbReference type="Pfam" id="PF24877">
    <property type="entry name" value="ILV_EDD_C"/>
    <property type="match status" value="1"/>
</dbReference>
<evidence type="ECO:0000256" key="5">
    <source>
        <dbReference type="ARBA" id="ARBA00023239"/>
    </source>
</evidence>
<evidence type="ECO:0000256" key="1">
    <source>
        <dbReference type="ARBA" id="ARBA00006486"/>
    </source>
</evidence>
<comment type="caution">
    <text evidence="8">The sequence shown here is derived from an EMBL/GenBank/DDBJ whole genome shotgun (WGS) entry which is preliminary data.</text>
</comment>
<protein>
    <submittedName>
        <fullName evidence="8">Dihydroxy-acid dehydratase</fullName>
    </submittedName>
</protein>
<dbReference type="FunFam" id="3.50.30.80:FF:000001">
    <property type="entry name" value="Dihydroxy-acid dehydratase"/>
    <property type="match status" value="1"/>
</dbReference>
<dbReference type="SUPFAM" id="SSF143975">
    <property type="entry name" value="IlvD/EDD N-terminal domain-like"/>
    <property type="match status" value="1"/>
</dbReference>
<evidence type="ECO:0000313" key="9">
    <source>
        <dbReference type="Proteomes" id="UP000256794"/>
    </source>
</evidence>
<keyword evidence="3" id="KW-0408">Iron</keyword>
<organism evidence="8 9">
    <name type="scientific">Paracoccus versutus</name>
    <name type="common">Thiobacillus versutus</name>
    <dbReference type="NCBI Taxonomy" id="34007"/>
    <lineage>
        <taxon>Bacteria</taxon>
        <taxon>Pseudomonadati</taxon>
        <taxon>Pseudomonadota</taxon>
        <taxon>Alphaproteobacteria</taxon>
        <taxon>Rhodobacterales</taxon>
        <taxon>Paracoccaceae</taxon>
        <taxon>Paracoccus</taxon>
    </lineage>
</organism>
<dbReference type="InterPro" id="IPR042096">
    <property type="entry name" value="Dihydro-acid_dehy_C"/>
</dbReference>
<dbReference type="InterPro" id="IPR056740">
    <property type="entry name" value="ILV_EDD_C"/>
</dbReference>
<dbReference type="GO" id="GO:0016836">
    <property type="term" value="F:hydro-lyase activity"/>
    <property type="evidence" value="ECO:0007669"/>
    <property type="project" value="UniProtKB-ARBA"/>
</dbReference>
<evidence type="ECO:0000256" key="4">
    <source>
        <dbReference type="ARBA" id="ARBA00023014"/>
    </source>
</evidence>
<dbReference type="InterPro" id="IPR000581">
    <property type="entry name" value="ILV_EDD_N"/>
</dbReference>
<dbReference type="InterPro" id="IPR052352">
    <property type="entry name" value="Sugar_Degrad_Dehydratases"/>
</dbReference>
<dbReference type="InterPro" id="IPR037237">
    <property type="entry name" value="IlvD/EDD_N"/>
</dbReference>
<comment type="similarity">
    <text evidence="1">Belongs to the IlvD/Edd family.</text>
</comment>